<sequence length="138" mass="14998">MTPPYTGGCACGAVRYTIAAEPIFQNHCQCRDCQRRSGTGHGSYLSFLCRSGAAITGETAEWRVTADSGRDKLYAFCPRCGTPTHLTFPAMPELIAVPAASLDDPTRFHPAALTYAIRGEAWDPIDETLPRFERMPGG</sequence>
<protein>
    <recommendedName>
        <fullName evidence="5">CENP-V/GFA domain-containing protein</fullName>
    </recommendedName>
</protein>
<dbReference type="Proteomes" id="UP000523821">
    <property type="component" value="Unassembled WGS sequence"/>
</dbReference>
<evidence type="ECO:0000313" key="6">
    <source>
        <dbReference type="EMBL" id="MBB5752860.1"/>
    </source>
</evidence>
<dbReference type="SUPFAM" id="SSF51316">
    <property type="entry name" value="Mss4-like"/>
    <property type="match status" value="1"/>
</dbReference>
<dbReference type="EMBL" id="JACHOO010000003">
    <property type="protein sequence ID" value="MBB5752860.1"/>
    <property type="molecule type" value="Genomic_DNA"/>
</dbReference>
<reference evidence="6 7" key="1">
    <citation type="submission" date="2020-08" db="EMBL/GenBank/DDBJ databases">
        <title>Genomic Encyclopedia of Type Strains, Phase IV (KMG-IV): sequencing the most valuable type-strain genomes for metagenomic binning, comparative biology and taxonomic classification.</title>
        <authorList>
            <person name="Goeker M."/>
        </authorList>
    </citation>
    <scope>NUCLEOTIDE SEQUENCE [LARGE SCALE GENOMIC DNA]</scope>
    <source>
        <strain evidence="6 7">DSM 16268</strain>
    </source>
</reference>
<evidence type="ECO:0000256" key="1">
    <source>
        <dbReference type="ARBA" id="ARBA00005495"/>
    </source>
</evidence>
<dbReference type="Pfam" id="PF04828">
    <property type="entry name" value="GFA"/>
    <property type="match status" value="1"/>
</dbReference>
<dbReference type="RefSeq" id="WP_183855045.1">
    <property type="nucleotide sequence ID" value="NZ_JACHOO010000003.1"/>
</dbReference>
<comment type="similarity">
    <text evidence="1">Belongs to the Gfa family.</text>
</comment>
<proteinExistence type="inferred from homology"/>
<dbReference type="AlphaFoldDB" id="A0A7W9FLH7"/>
<dbReference type="Gene3D" id="3.90.1590.10">
    <property type="entry name" value="glutathione-dependent formaldehyde- activating enzyme (gfa)"/>
    <property type="match status" value="1"/>
</dbReference>
<name>A0A7W9FLH7_9HYPH</name>
<gene>
    <name evidence="6" type="ORF">GGQ63_001914</name>
</gene>
<keyword evidence="4" id="KW-0456">Lyase</keyword>
<evidence type="ECO:0000256" key="2">
    <source>
        <dbReference type="ARBA" id="ARBA00022723"/>
    </source>
</evidence>
<evidence type="ECO:0000256" key="3">
    <source>
        <dbReference type="ARBA" id="ARBA00022833"/>
    </source>
</evidence>
<dbReference type="GO" id="GO:0016846">
    <property type="term" value="F:carbon-sulfur lyase activity"/>
    <property type="evidence" value="ECO:0007669"/>
    <property type="project" value="InterPro"/>
</dbReference>
<evidence type="ECO:0000313" key="7">
    <source>
        <dbReference type="Proteomes" id="UP000523821"/>
    </source>
</evidence>
<accession>A0A7W9FLH7</accession>
<keyword evidence="3" id="KW-0862">Zinc</keyword>
<dbReference type="PANTHER" id="PTHR33337:SF40">
    <property type="entry name" value="CENP-V_GFA DOMAIN-CONTAINING PROTEIN-RELATED"/>
    <property type="match status" value="1"/>
</dbReference>
<comment type="caution">
    <text evidence="6">The sequence shown here is derived from an EMBL/GenBank/DDBJ whole genome shotgun (WGS) entry which is preliminary data.</text>
</comment>
<keyword evidence="7" id="KW-1185">Reference proteome</keyword>
<organism evidence="6 7">
    <name type="scientific">Prosthecomicrobium pneumaticum</name>
    <dbReference type="NCBI Taxonomy" id="81895"/>
    <lineage>
        <taxon>Bacteria</taxon>
        <taxon>Pseudomonadati</taxon>
        <taxon>Pseudomonadota</taxon>
        <taxon>Alphaproteobacteria</taxon>
        <taxon>Hyphomicrobiales</taxon>
        <taxon>Kaistiaceae</taxon>
        <taxon>Prosthecomicrobium</taxon>
    </lineage>
</organism>
<evidence type="ECO:0000259" key="5">
    <source>
        <dbReference type="PROSITE" id="PS51891"/>
    </source>
</evidence>
<keyword evidence="2" id="KW-0479">Metal-binding</keyword>
<feature type="domain" description="CENP-V/GFA" evidence="5">
    <location>
        <begin position="5"/>
        <end position="123"/>
    </location>
</feature>
<dbReference type="InterPro" id="IPR006913">
    <property type="entry name" value="CENP-V/GFA"/>
</dbReference>
<dbReference type="GO" id="GO:0046872">
    <property type="term" value="F:metal ion binding"/>
    <property type="evidence" value="ECO:0007669"/>
    <property type="project" value="UniProtKB-KW"/>
</dbReference>
<evidence type="ECO:0000256" key="4">
    <source>
        <dbReference type="ARBA" id="ARBA00023239"/>
    </source>
</evidence>
<dbReference type="InterPro" id="IPR011057">
    <property type="entry name" value="Mss4-like_sf"/>
</dbReference>
<dbReference type="PANTHER" id="PTHR33337">
    <property type="entry name" value="GFA DOMAIN-CONTAINING PROTEIN"/>
    <property type="match status" value="1"/>
</dbReference>
<dbReference type="PROSITE" id="PS51891">
    <property type="entry name" value="CENP_V_GFA"/>
    <property type="match status" value="1"/>
</dbReference>